<dbReference type="EMBL" id="QNGE01001088">
    <property type="protein sequence ID" value="KAA3678483.1"/>
    <property type="molecule type" value="Genomic_DNA"/>
</dbReference>
<reference evidence="12 13" key="1">
    <citation type="journal article" date="2019" name="Gigascience">
        <title>Whole-genome sequence of the oriental lung fluke Paragonimus westermani.</title>
        <authorList>
            <person name="Oey H."/>
            <person name="Zakrzewski M."/>
            <person name="Narain K."/>
            <person name="Devi K.R."/>
            <person name="Agatsuma T."/>
            <person name="Nawaratna S."/>
            <person name="Gobert G.N."/>
            <person name="Jones M.K."/>
            <person name="Ragan M.A."/>
            <person name="McManus D.P."/>
            <person name="Krause L."/>
        </authorList>
    </citation>
    <scope>NUCLEOTIDE SEQUENCE [LARGE SCALE GENOMIC DNA]</scope>
    <source>
        <strain evidence="12 13">IND2009</strain>
    </source>
</reference>
<comment type="caution">
    <text evidence="12">The sequence shown here is derived from an EMBL/GenBank/DDBJ whole genome shotgun (WGS) entry which is preliminary data.</text>
</comment>
<evidence type="ECO:0000256" key="1">
    <source>
        <dbReference type="ARBA" id="ARBA00004167"/>
    </source>
</evidence>
<dbReference type="InterPro" id="IPR036055">
    <property type="entry name" value="LDL_receptor-like_sf"/>
</dbReference>
<dbReference type="SUPFAM" id="SSF63825">
    <property type="entry name" value="YWTD domain"/>
    <property type="match status" value="1"/>
</dbReference>
<evidence type="ECO:0000256" key="9">
    <source>
        <dbReference type="PROSITE-ProRule" id="PRU00124"/>
    </source>
</evidence>
<evidence type="ECO:0000256" key="4">
    <source>
        <dbReference type="ARBA" id="ARBA00022737"/>
    </source>
</evidence>
<dbReference type="AlphaFoldDB" id="A0A5J4NSD8"/>
<dbReference type="InterPro" id="IPR002172">
    <property type="entry name" value="LDrepeatLR_classA_rpt"/>
</dbReference>
<evidence type="ECO:0000256" key="5">
    <source>
        <dbReference type="ARBA" id="ARBA00023136"/>
    </source>
</evidence>
<keyword evidence="6" id="KW-1015">Disulfide bond</keyword>
<dbReference type="Gene3D" id="4.10.400.10">
    <property type="entry name" value="Low-density Lipoprotein Receptor"/>
    <property type="match status" value="1"/>
</dbReference>
<dbReference type="SMART" id="SM00135">
    <property type="entry name" value="LY"/>
    <property type="match status" value="4"/>
</dbReference>
<dbReference type="Gene3D" id="2.120.10.30">
    <property type="entry name" value="TolB, C-terminal domain"/>
    <property type="match status" value="1"/>
</dbReference>
<evidence type="ECO:0000313" key="13">
    <source>
        <dbReference type="Proteomes" id="UP000324629"/>
    </source>
</evidence>
<evidence type="ECO:0000256" key="6">
    <source>
        <dbReference type="ARBA" id="ARBA00023157"/>
    </source>
</evidence>
<feature type="transmembrane region" description="Helical" evidence="11">
    <location>
        <begin position="443"/>
        <end position="468"/>
    </location>
</feature>
<sequence length="515" mass="57765">MNGITIVHFTESDGNVLFQAFVTQEVASPCDEQTQFHCHIAKTDELRSHDPICIPRVEVCDGRPNCPNGDDEAAGPRTGCESLNCAIRNGGCSQLCTVIGDRVKCDCHPGYIRSPDNPRVCIAIGEIRILYVNNGQLYGRDLKGASPSRMLQIKINPHNLTEQIRWTHTHSSHSRLNSVDRMLWSEMGDFDYSLKPSSDGSTQLSVIFAHNSEWSGLFGISARSNAESKSGSGMLALNSLWTLFVHGSNASPRIITHSFTIAFDWVHDLVYWTNGALRTIGVIDRKRGWRKTLAELPASSQPLGIVVDPRFGRLYWVNRGRTMAIEVMDMDGQNRRPLVTGNLVSPGSLSLDYERNELYWTDGRRGVVEAYDLRKRERRMVIQSNKYYPAWVAVFEDWVYWTDRKVKSLMRANKFTDEAFRQLRINTASADGDIEEKRAPSSALIVLIVVFASCSLGLSMACLGHYTYHKYVQGSVMERVVNGSMGSVELNRKTNSVDLLDVPEQDMLSQTNCNA</sequence>
<name>A0A5J4NSD8_9TREM</name>
<dbReference type="GO" id="GO:0006897">
    <property type="term" value="P:endocytosis"/>
    <property type="evidence" value="ECO:0007669"/>
    <property type="project" value="UniProtKB-KW"/>
</dbReference>
<keyword evidence="3" id="KW-0254">Endocytosis</keyword>
<dbReference type="CDD" id="cd00112">
    <property type="entry name" value="LDLa"/>
    <property type="match status" value="1"/>
</dbReference>
<keyword evidence="5 11" id="KW-0472">Membrane</keyword>
<dbReference type="SUPFAM" id="SSF57196">
    <property type="entry name" value="EGF/Laminin"/>
    <property type="match status" value="1"/>
</dbReference>
<dbReference type="PROSITE" id="PS51120">
    <property type="entry name" value="LDLRB"/>
    <property type="match status" value="1"/>
</dbReference>
<keyword evidence="8" id="KW-0325">Glycoprotein</keyword>
<dbReference type="GO" id="GO:0016020">
    <property type="term" value="C:membrane"/>
    <property type="evidence" value="ECO:0007669"/>
    <property type="project" value="UniProtKB-SubCell"/>
</dbReference>
<dbReference type="PANTHER" id="PTHR46513">
    <property type="entry name" value="VITELLOGENIN RECEPTOR-LIKE PROTEIN-RELATED-RELATED"/>
    <property type="match status" value="1"/>
</dbReference>
<comment type="subcellular location">
    <subcellularLocation>
        <location evidence="1">Membrane</location>
        <topology evidence="1">Single-pass membrane protein</topology>
    </subcellularLocation>
</comment>
<dbReference type="PROSITE" id="PS50068">
    <property type="entry name" value="LDLRA_2"/>
    <property type="match status" value="1"/>
</dbReference>
<evidence type="ECO:0000256" key="7">
    <source>
        <dbReference type="ARBA" id="ARBA00023170"/>
    </source>
</evidence>
<evidence type="ECO:0000256" key="10">
    <source>
        <dbReference type="PROSITE-ProRule" id="PRU00461"/>
    </source>
</evidence>
<dbReference type="PANTHER" id="PTHR46513:SF13">
    <property type="entry name" value="EGF-LIKE DOMAIN-CONTAINING PROTEIN"/>
    <property type="match status" value="1"/>
</dbReference>
<proteinExistence type="predicted"/>
<comment type="caution">
    <text evidence="9">Lacks conserved residue(s) required for the propagation of feature annotation.</text>
</comment>
<keyword evidence="13" id="KW-1185">Reference proteome</keyword>
<dbReference type="InterPro" id="IPR011042">
    <property type="entry name" value="6-blade_b-propeller_TolB-like"/>
</dbReference>
<dbReference type="InterPro" id="IPR050778">
    <property type="entry name" value="Cueball_EGF_LRP_Nidogen"/>
</dbReference>
<evidence type="ECO:0000256" key="2">
    <source>
        <dbReference type="ARBA" id="ARBA00022536"/>
    </source>
</evidence>
<keyword evidence="11" id="KW-1133">Transmembrane helix</keyword>
<dbReference type="Proteomes" id="UP000324629">
    <property type="component" value="Unassembled WGS sequence"/>
</dbReference>
<dbReference type="InterPro" id="IPR000033">
    <property type="entry name" value="LDLR_classB_rpt"/>
</dbReference>
<keyword evidence="4" id="KW-0677">Repeat</keyword>
<keyword evidence="11" id="KW-0812">Transmembrane</keyword>
<gene>
    <name evidence="12" type="ORF">DEA37_0008695</name>
</gene>
<dbReference type="Gene3D" id="2.10.25.10">
    <property type="entry name" value="Laminin"/>
    <property type="match status" value="1"/>
</dbReference>
<evidence type="ECO:0000256" key="11">
    <source>
        <dbReference type="SAM" id="Phobius"/>
    </source>
</evidence>
<feature type="repeat" description="LDL-receptor class B" evidence="10">
    <location>
        <begin position="312"/>
        <end position="355"/>
    </location>
</feature>
<protein>
    <recommendedName>
        <fullName evidence="14">EGF-like domain-containing protein</fullName>
    </recommendedName>
</protein>
<organism evidence="12 13">
    <name type="scientific">Paragonimus westermani</name>
    <dbReference type="NCBI Taxonomy" id="34504"/>
    <lineage>
        <taxon>Eukaryota</taxon>
        <taxon>Metazoa</taxon>
        <taxon>Spiralia</taxon>
        <taxon>Lophotrochozoa</taxon>
        <taxon>Platyhelminthes</taxon>
        <taxon>Trematoda</taxon>
        <taxon>Digenea</taxon>
        <taxon>Plagiorchiida</taxon>
        <taxon>Troglotremata</taxon>
        <taxon>Troglotrematidae</taxon>
        <taxon>Paragonimus</taxon>
    </lineage>
</organism>
<dbReference type="SMART" id="SM00192">
    <property type="entry name" value="LDLa"/>
    <property type="match status" value="1"/>
</dbReference>
<keyword evidence="7" id="KW-0675">Receptor</keyword>
<accession>A0A5J4NSD8</accession>
<evidence type="ECO:0000256" key="8">
    <source>
        <dbReference type="ARBA" id="ARBA00023180"/>
    </source>
</evidence>
<dbReference type="Pfam" id="PF00058">
    <property type="entry name" value="Ldl_recept_b"/>
    <property type="match status" value="1"/>
</dbReference>
<evidence type="ECO:0000313" key="12">
    <source>
        <dbReference type="EMBL" id="KAA3678483.1"/>
    </source>
</evidence>
<evidence type="ECO:0008006" key="14">
    <source>
        <dbReference type="Google" id="ProtNLM"/>
    </source>
</evidence>
<keyword evidence="2" id="KW-0245">EGF-like domain</keyword>
<evidence type="ECO:0000256" key="3">
    <source>
        <dbReference type="ARBA" id="ARBA00022583"/>
    </source>
</evidence>
<dbReference type="SUPFAM" id="SSF57424">
    <property type="entry name" value="LDL receptor-like module"/>
    <property type="match status" value="1"/>
</dbReference>